<evidence type="ECO:0000256" key="8">
    <source>
        <dbReference type="ARBA" id="ARBA00023125"/>
    </source>
</evidence>
<dbReference type="GO" id="GO:0003690">
    <property type="term" value="F:double-stranded DNA binding"/>
    <property type="evidence" value="ECO:0007669"/>
    <property type="project" value="UniProtKB-UniRule"/>
</dbReference>
<dbReference type="EC" id="3.1.-.-" evidence="10"/>
<evidence type="ECO:0000256" key="1">
    <source>
        <dbReference type="ARBA" id="ARBA00022722"/>
    </source>
</evidence>
<dbReference type="GO" id="GO:0016817">
    <property type="term" value="F:hydrolase activity, acting on acid anhydrides"/>
    <property type="evidence" value="ECO:0007669"/>
    <property type="project" value="InterPro"/>
</dbReference>
<comment type="similarity">
    <text evidence="10">Belongs to the helicase family. AddB/RexB type 2 subfamily.</text>
</comment>
<evidence type="ECO:0000256" key="7">
    <source>
        <dbReference type="ARBA" id="ARBA00022840"/>
    </source>
</evidence>
<dbReference type="InterPro" id="IPR014141">
    <property type="entry name" value="DNA_helicase_suRexB"/>
</dbReference>
<dbReference type="InterPro" id="IPR049035">
    <property type="entry name" value="ADDB_N"/>
</dbReference>
<keyword evidence="8 10" id="KW-0238">DNA-binding</keyword>
<keyword evidence="4 10" id="KW-0378">Hydrolase</keyword>
<evidence type="ECO:0000256" key="3">
    <source>
        <dbReference type="ARBA" id="ARBA00022763"/>
    </source>
</evidence>
<evidence type="ECO:0000256" key="4">
    <source>
        <dbReference type="ARBA" id="ARBA00022801"/>
    </source>
</evidence>
<dbReference type="PANTHER" id="PTHR30591">
    <property type="entry name" value="RECBCD ENZYME SUBUNIT RECC"/>
    <property type="match status" value="1"/>
</dbReference>
<evidence type="ECO:0000313" key="13">
    <source>
        <dbReference type="EMBL" id="KRM22241.1"/>
    </source>
</evidence>
<feature type="domain" description="PD-(D/E)XK endonuclease-like" evidence="11">
    <location>
        <begin position="807"/>
        <end position="1052"/>
    </location>
</feature>
<dbReference type="PANTHER" id="PTHR30591:SF1">
    <property type="entry name" value="RECBCD ENZYME SUBUNIT RECC"/>
    <property type="match status" value="1"/>
</dbReference>
<comment type="caution">
    <text evidence="13">The sequence shown here is derived from an EMBL/GenBank/DDBJ whole genome shotgun (WGS) entry which is preliminary data.</text>
</comment>
<dbReference type="GO" id="GO:0008409">
    <property type="term" value="F:5'-3' exonuclease activity"/>
    <property type="evidence" value="ECO:0007669"/>
    <property type="project" value="UniProtKB-UniRule"/>
</dbReference>
<evidence type="ECO:0000256" key="6">
    <source>
        <dbReference type="ARBA" id="ARBA00022839"/>
    </source>
</evidence>
<dbReference type="EMBL" id="AYZB01000035">
    <property type="protein sequence ID" value="KRM22241.1"/>
    <property type="molecule type" value="Genomic_DNA"/>
</dbReference>
<evidence type="ECO:0000256" key="2">
    <source>
        <dbReference type="ARBA" id="ARBA00022741"/>
    </source>
</evidence>
<reference evidence="13 14" key="1">
    <citation type="journal article" date="2015" name="Genome Announc.">
        <title>Expanding the biotechnology potential of lactobacilli through comparative genomics of 213 strains and associated genera.</title>
        <authorList>
            <person name="Sun Z."/>
            <person name="Harris H.M."/>
            <person name="McCann A."/>
            <person name="Guo C."/>
            <person name="Argimon S."/>
            <person name="Zhang W."/>
            <person name="Yang X."/>
            <person name="Jeffery I.B."/>
            <person name="Cooney J.C."/>
            <person name="Kagawa T.F."/>
            <person name="Liu W."/>
            <person name="Song Y."/>
            <person name="Salvetti E."/>
            <person name="Wrobel A."/>
            <person name="Rasinkangas P."/>
            <person name="Parkhill J."/>
            <person name="Rea M.C."/>
            <person name="O'Sullivan O."/>
            <person name="Ritari J."/>
            <person name="Douillard F.P."/>
            <person name="Paul Ross R."/>
            <person name="Yang R."/>
            <person name="Briner A.E."/>
            <person name="Felis G.E."/>
            <person name="de Vos W.M."/>
            <person name="Barrangou R."/>
            <person name="Klaenhammer T.R."/>
            <person name="Caufield P.W."/>
            <person name="Cui Y."/>
            <person name="Zhang H."/>
            <person name="O'Toole P.W."/>
        </authorList>
    </citation>
    <scope>NUCLEOTIDE SEQUENCE [LARGE SCALE GENOMIC DNA]</scope>
    <source>
        <strain evidence="13 14">DSM 20719</strain>
    </source>
</reference>
<organism evidence="13 14">
    <name type="scientific">Latilactobacillus graminis DSM 20719</name>
    <dbReference type="NCBI Taxonomy" id="1423752"/>
    <lineage>
        <taxon>Bacteria</taxon>
        <taxon>Bacillati</taxon>
        <taxon>Bacillota</taxon>
        <taxon>Bacilli</taxon>
        <taxon>Lactobacillales</taxon>
        <taxon>Lactobacillaceae</taxon>
        <taxon>Latilactobacillus</taxon>
    </lineage>
</organism>
<evidence type="ECO:0000256" key="9">
    <source>
        <dbReference type="ARBA" id="ARBA00023204"/>
    </source>
</evidence>
<keyword evidence="5 10" id="KW-0347">Helicase</keyword>
<dbReference type="HAMAP" id="MF_01453">
    <property type="entry name" value="AddB_type2"/>
    <property type="match status" value="1"/>
</dbReference>
<evidence type="ECO:0000259" key="12">
    <source>
        <dbReference type="Pfam" id="PF21445"/>
    </source>
</evidence>
<dbReference type="Gene3D" id="3.40.50.300">
    <property type="entry name" value="P-loop containing nucleotide triphosphate hydrolases"/>
    <property type="match status" value="3"/>
</dbReference>
<comment type="subunit">
    <text evidence="10">Heterodimer of AddA and RexB.</text>
</comment>
<gene>
    <name evidence="10" type="primary">rexB</name>
    <name evidence="13" type="ORF">FC90_GL000840</name>
</gene>
<dbReference type="Proteomes" id="UP000050823">
    <property type="component" value="Unassembled WGS sequence"/>
</dbReference>
<keyword evidence="9 10" id="KW-0234">DNA repair</keyword>
<comment type="miscellaneous">
    <text evidence="10">Despite having helicase-like domains, this subunit does not have helicase activity.</text>
</comment>
<evidence type="ECO:0000259" key="11">
    <source>
        <dbReference type="Pfam" id="PF12705"/>
    </source>
</evidence>
<dbReference type="SUPFAM" id="SSF52540">
    <property type="entry name" value="P-loop containing nucleoside triphosphate hydrolases"/>
    <property type="match status" value="1"/>
</dbReference>
<name>A0AA89I0Y9_9LACO</name>
<dbReference type="GO" id="GO:0000724">
    <property type="term" value="P:double-strand break repair via homologous recombination"/>
    <property type="evidence" value="ECO:0007669"/>
    <property type="project" value="UniProtKB-UniRule"/>
</dbReference>
<dbReference type="InterPro" id="IPR027417">
    <property type="entry name" value="P-loop_NTPase"/>
</dbReference>
<feature type="domain" description="ATP-dependent helicase/deoxyribonuclease subunit B N-terminal" evidence="12">
    <location>
        <begin position="20"/>
        <end position="301"/>
    </location>
</feature>
<evidence type="ECO:0000313" key="14">
    <source>
        <dbReference type="Proteomes" id="UP000050823"/>
    </source>
</evidence>
<protein>
    <recommendedName>
        <fullName evidence="10">ATP-dependent helicase/deoxyribonuclease subunit B</fullName>
        <ecNumber evidence="10">3.1.-.-</ecNumber>
    </recommendedName>
    <alternativeName>
        <fullName evidence="10">ATP-dependent helicase/nuclease subunit RexB</fullName>
    </alternativeName>
</protein>
<dbReference type="GO" id="GO:0005524">
    <property type="term" value="F:ATP binding"/>
    <property type="evidence" value="ECO:0007669"/>
    <property type="project" value="UniProtKB-UniRule"/>
</dbReference>
<keyword evidence="3 10" id="KW-0227">DNA damage</keyword>
<keyword evidence="2 10" id="KW-0547">Nucleotide-binding</keyword>
<accession>A0AA89I0Y9</accession>
<dbReference type="Pfam" id="PF12705">
    <property type="entry name" value="PDDEXK_1"/>
    <property type="match status" value="1"/>
</dbReference>
<dbReference type="InterPro" id="IPR038726">
    <property type="entry name" value="PDDEXK_AddAB-type"/>
</dbReference>
<evidence type="ECO:0000256" key="5">
    <source>
        <dbReference type="ARBA" id="ARBA00022806"/>
    </source>
</evidence>
<comment type="cofactor">
    <cofactor evidence="10">
        <name>Mg(2+)</name>
        <dbReference type="ChEBI" id="CHEBI:18420"/>
    </cofactor>
</comment>
<comment type="function">
    <text evidence="10">The heterodimer acts as both an ATP-dependent DNA helicase and an ATP-dependent, dual-direction single-stranded exonuclease. Recognizes the chi site generating a DNA molecule suitable for the initiation of homologous recombination. This subunit has 5' -&gt; 3' nuclease activity but not helicase activity.</text>
</comment>
<keyword evidence="1 10" id="KW-0540">Nuclease</keyword>
<keyword evidence="6 10" id="KW-0269">Exonuclease</keyword>
<proteinExistence type="inferred from homology"/>
<comment type="caution">
    <text evidence="10">Lacks conserved residue(s) required for the propagation of feature annotation.</text>
</comment>
<evidence type="ECO:0000256" key="10">
    <source>
        <dbReference type="HAMAP-Rule" id="MF_01453"/>
    </source>
</evidence>
<sequence length="1194" mass="137423">MSIYVKIMPKEGETVMSLKFIVGTASYDHHQTLVKQLKTDITTTNPGRFFYLVPNHIKFESEVALLKELKDPASKYIATTQVQVFSFSRLAWYFMKNTPYYQIPRISTAGLNMLVYRLLQEHAEQLTLFSGEVNQTGFVAQLTSQLLELKVGCITPEDLMQIAKQLAPEQVELTAKLHDLTIIATAFEAAMQKNFIENTALIDALTVFLKEQTLQDCHFYIEGFAQFSAQEQELLTVLMQQASLTVALITNHVDYQRKPEKNNFFYQAGRTYYQLYQQAKQKHVPIMTDQIATKQRVSPTLLALDQYWIASESHGTLPIAPTIDSNQLQVIGVENRYAELRFVAREIRRLVQTGHYRYRDFLIMTRHLAPYETMMAPIFMEYEIPYFSDLPTTMATHPLVAMLAALFNVKDHYYRYEDVMALLKTELLIPGDYQSSTTFRADLDLCENLILKSGYEGYDWLRDDDWQYYRFGSFQDGVRTTEDEALTKRVNRIRHYIKTVLPPFYQHLDAAKTGRDAAQVLYQFLIAQGVDHQLLNWRDQALAANQLTLADQPEQTWQTFMLMLDEYVTLLGDQPFSIIDFWDLLAAGFDTAQYAKIPSTLDQVVISESGMVQTKNRKITFMIGATDQVMPDQIETTTLLSDHDRQLLVDHFKPEQALTDDSATQMSFEPYLNYLAYLSSTEGLYFTYPLNNGEGGNFTLSPYVERIKQYFHLTEQTVLADISPTSTAPITGSWRSLLSDLIQVARQAQATQMIIPERWLTVYRLLQKSAQSHFLTNQLLQSLTYRNQPVPLTNEIVYGLYGTEIHTSISKLEEFYQNQYAYFLKYGLKLNERPIFELTPANTGDFYHQVLDQFIKLIQAQRLVLSNLDNHQIDALTDEILQKAYEQPEFKILNKSARMGYIRQQLSQTIKRVSQTLRDQSQRTNLQPLATEVLFGQVGAQQGLAGLEFELSNQRRIKVRGKIDRIDQLILNNQAYLGIVDYKSSQHSFNFRDAYYGLALQMLTYLETVLQDQAAILPTHRQIKPAGAFYLHLQNPTLSLKQLNKQKRAQLQNGMLDKLLLDQFKYDGLILNDETLLENLDTAIESGYSPLFNFNRTKSGTFNSKQLVTQAELNQLIAHNDQLIQAAGEAIFAGEDALNPIMRPDRSNALTMSPYKSIFQFDAMLPENNYRQLKALNNQEVLAKLRHEEEDFHE</sequence>
<dbReference type="Pfam" id="PF21445">
    <property type="entry name" value="ADDB_N"/>
    <property type="match status" value="1"/>
</dbReference>
<dbReference type="GO" id="GO:0004386">
    <property type="term" value="F:helicase activity"/>
    <property type="evidence" value="ECO:0007669"/>
    <property type="project" value="UniProtKB-KW"/>
</dbReference>
<dbReference type="AlphaFoldDB" id="A0AA89I0Y9"/>
<keyword evidence="7 10" id="KW-0067">ATP-binding</keyword>